<dbReference type="PROSITE" id="PS51257">
    <property type="entry name" value="PROKAR_LIPOPROTEIN"/>
    <property type="match status" value="1"/>
</dbReference>
<feature type="region of interest" description="Disordered" evidence="1">
    <location>
        <begin position="540"/>
        <end position="562"/>
    </location>
</feature>
<comment type="caution">
    <text evidence="3">The sequence shown here is derived from an EMBL/GenBank/DDBJ whole genome shotgun (WGS) entry which is preliminary data.</text>
</comment>
<sequence>MRKMLRFVPIILCFSIFLSSCSSTDSNTKYISKDAIGVLSINTTQLAKKVAINAISGSPIFQDMLKKAGSDTTALDIEKTGIDPLNVFYIYGLADKRLSGKSKFMMIIPLKNATNFKAFIKEKFPEAVFSQKGKLNFVKFNTNICMGWDEKTAIASAATPNYDEWNSLPSAAPVDMVTIMTEDIEKTFSLDKEQSLANNPKFATLQKENHDISFWLNYEGFINGMPQEQVGTAGMILASQKNLLKDIYVAGGLDFEKGKIVSDATYYFNPAIKGISEALEPKSINNDLLKRVPGQQMNLMMSYHFNPKGLIKVLETMNVLPLAVSGLKEYGLTLDDVTKAFTGDFLLAVTDFSVASESKSYTMNGVSINQTAPVPSFKASLSFKINDKPSFDKIMQLVVNNELMSNPTPGVYTLSSFATLVTNGEYAAVSNDAAVASAFMQPGNSKFDVPSDVKNQPYGFYADIKNSVKSIPLDLIYGKEDTAVFHDGRLLLESINAYGGKLEGDHTKFHFEILFQDKGENSLMQLIKFSQKIAEAEMKQPDSIDEVIPQDESEEADSALAI</sequence>
<gene>
    <name evidence="3" type="ORF">F0919_02370</name>
</gene>
<evidence type="ECO:0000256" key="1">
    <source>
        <dbReference type="SAM" id="MobiDB-lite"/>
    </source>
</evidence>
<evidence type="ECO:0000256" key="2">
    <source>
        <dbReference type="SAM" id="SignalP"/>
    </source>
</evidence>
<accession>A0A5M6CNA7</accession>
<reference evidence="3 4" key="1">
    <citation type="submission" date="2019-09" db="EMBL/GenBank/DDBJ databases">
        <title>Genome sequence and assembly of Taibaiella sp.</title>
        <authorList>
            <person name="Chhetri G."/>
        </authorList>
    </citation>
    <scope>NUCLEOTIDE SEQUENCE [LARGE SCALE GENOMIC DNA]</scope>
    <source>
        <strain evidence="3 4">KVB11</strain>
    </source>
</reference>
<dbReference type="AlphaFoldDB" id="A0A5M6CNA7"/>
<name>A0A5M6CNA7_9BACT</name>
<feature type="chain" id="PRO_5024398159" evidence="2">
    <location>
        <begin position="25"/>
        <end position="562"/>
    </location>
</feature>
<proteinExistence type="predicted"/>
<dbReference type="Proteomes" id="UP000323632">
    <property type="component" value="Unassembled WGS sequence"/>
</dbReference>
<feature type="compositionally biased region" description="Acidic residues" evidence="1">
    <location>
        <begin position="543"/>
        <end position="562"/>
    </location>
</feature>
<evidence type="ECO:0000313" key="4">
    <source>
        <dbReference type="Proteomes" id="UP000323632"/>
    </source>
</evidence>
<feature type="signal peptide" evidence="2">
    <location>
        <begin position="1"/>
        <end position="24"/>
    </location>
</feature>
<keyword evidence="2" id="KW-0732">Signal</keyword>
<dbReference type="EMBL" id="VWSH01000001">
    <property type="protein sequence ID" value="KAA5536533.1"/>
    <property type="molecule type" value="Genomic_DNA"/>
</dbReference>
<evidence type="ECO:0000313" key="3">
    <source>
        <dbReference type="EMBL" id="KAA5536533.1"/>
    </source>
</evidence>
<dbReference type="RefSeq" id="WP_150031110.1">
    <property type="nucleotide sequence ID" value="NZ_VWSH01000001.1"/>
</dbReference>
<keyword evidence="4" id="KW-1185">Reference proteome</keyword>
<protein>
    <submittedName>
        <fullName evidence="3">DUF4836 family protein</fullName>
    </submittedName>
</protein>
<organism evidence="3 4">
    <name type="scientific">Taibaiella lutea</name>
    <dbReference type="NCBI Taxonomy" id="2608001"/>
    <lineage>
        <taxon>Bacteria</taxon>
        <taxon>Pseudomonadati</taxon>
        <taxon>Bacteroidota</taxon>
        <taxon>Chitinophagia</taxon>
        <taxon>Chitinophagales</taxon>
        <taxon>Chitinophagaceae</taxon>
        <taxon>Taibaiella</taxon>
    </lineage>
</organism>